<gene>
    <name evidence="10" type="ORF">A2290_06760</name>
</gene>
<comment type="subcellular location">
    <subcellularLocation>
        <location evidence="1">Cell membrane</location>
        <topology evidence="1">Multi-pass membrane protein</topology>
    </subcellularLocation>
</comment>
<accession>A0A1F4S860</accession>
<evidence type="ECO:0000256" key="1">
    <source>
        <dbReference type="ARBA" id="ARBA00004651"/>
    </source>
</evidence>
<feature type="transmembrane region" description="Helical" evidence="7">
    <location>
        <begin position="12"/>
        <end position="33"/>
    </location>
</feature>
<feature type="domain" description="Mechanosensitive ion channel transmembrane helices 2/3" evidence="9">
    <location>
        <begin position="59"/>
        <end position="100"/>
    </location>
</feature>
<proteinExistence type="inferred from homology"/>
<dbReference type="Pfam" id="PF05552">
    <property type="entry name" value="MS_channel_1st_1"/>
    <property type="match status" value="1"/>
</dbReference>
<organism evidence="10 11">
    <name type="scientific">candidate division WOR-1 bacterium RIFOXYB2_FULL_36_35</name>
    <dbReference type="NCBI Taxonomy" id="1802578"/>
    <lineage>
        <taxon>Bacteria</taxon>
        <taxon>Bacillati</taxon>
        <taxon>Saganbacteria</taxon>
    </lineage>
</organism>
<dbReference type="InterPro" id="IPR006685">
    <property type="entry name" value="MscS_channel_2nd"/>
</dbReference>
<evidence type="ECO:0000259" key="8">
    <source>
        <dbReference type="Pfam" id="PF00924"/>
    </source>
</evidence>
<keyword evidence="4 7" id="KW-0812">Transmembrane</keyword>
<keyword evidence="6 7" id="KW-0472">Membrane</keyword>
<dbReference type="InterPro" id="IPR045275">
    <property type="entry name" value="MscS_archaea/bacteria_type"/>
</dbReference>
<dbReference type="InterPro" id="IPR010920">
    <property type="entry name" value="LSM_dom_sf"/>
</dbReference>
<dbReference type="PANTHER" id="PTHR30221:SF1">
    <property type="entry name" value="SMALL-CONDUCTANCE MECHANOSENSITIVE CHANNEL"/>
    <property type="match status" value="1"/>
</dbReference>
<comment type="caution">
    <text evidence="10">The sequence shown here is derived from an EMBL/GenBank/DDBJ whole genome shotgun (WGS) entry which is preliminary data.</text>
</comment>
<sequence>MFDLINTIKLYFTTNGLEILVAIFILVFGVWFARLVSNIAQKAMLKSKTNKTLVVFIGNLIYYVIIIFVILSFLEKLGIKTTSFIALIGAAGLAMALALQGALANFAAGLMIIISQPFELGDNVEIGDINDTVKIIGKVEEIKIFSTTLITSDNKRKIIPNSKIISGIITIAPPEGTVI</sequence>
<evidence type="ECO:0000256" key="5">
    <source>
        <dbReference type="ARBA" id="ARBA00022989"/>
    </source>
</evidence>
<dbReference type="GO" id="GO:0008381">
    <property type="term" value="F:mechanosensitive monoatomic ion channel activity"/>
    <property type="evidence" value="ECO:0007669"/>
    <property type="project" value="InterPro"/>
</dbReference>
<dbReference type="Proteomes" id="UP000177905">
    <property type="component" value="Unassembled WGS sequence"/>
</dbReference>
<dbReference type="InterPro" id="IPR023408">
    <property type="entry name" value="MscS_beta-dom_sf"/>
</dbReference>
<evidence type="ECO:0000256" key="3">
    <source>
        <dbReference type="ARBA" id="ARBA00022475"/>
    </source>
</evidence>
<evidence type="ECO:0000256" key="4">
    <source>
        <dbReference type="ARBA" id="ARBA00022692"/>
    </source>
</evidence>
<feature type="domain" description="Mechanosensitive ion channel MscS" evidence="8">
    <location>
        <begin position="103"/>
        <end position="168"/>
    </location>
</feature>
<feature type="transmembrane region" description="Helical" evidence="7">
    <location>
        <begin position="86"/>
        <end position="114"/>
    </location>
</feature>
<evidence type="ECO:0000256" key="2">
    <source>
        <dbReference type="ARBA" id="ARBA00008017"/>
    </source>
</evidence>
<dbReference type="EMBL" id="MEUA01000016">
    <property type="protein sequence ID" value="OGC15933.1"/>
    <property type="molecule type" value="Genomic_DNA"/>
</dbReference>
<name>A0A1F4S860_UNCSA</name>
<dbReference type="InterPro" id="IPR049142">
    <property type="entry name" value="MS_channel_1st"/>
</dbReference>
<dbReference type="Gene3D" id="1.10.287.1260">
    <property type="match status" value="1"/>
</dbReference>
<dbReference type="SUPFAM" id="SSF82861">
    <property type="entry name" value="Mechanosensitive channel protein MscS (YggB), transmembrane region"/>
    <property type="match status" value="1"/>
</dbReference>
<dbReference type="Pfam" id="PF00924">
    <property type="entry name" value="MS_channel_2nd"/>
    <property type="match status" value="1"/>
</dbReference>
<dbReference type="Gene3D" id="2.30.30.60">
    <property type="match status" value="1"/>
</dbReference>
<reference evidence="10 11" key="1">
    <citation type="journal article" date="2016" name="Nat. Commun.">
        <title>Thousands of microbial genomes shed light on interconnected biogeochemical processes in an aquifer system.</title>
        <authorList>
            <person name="Anantharaman K."/>
            <person name="Brown C.T."/>
            <person name="Hug L.A."/>
            <person name="Sharon I."/>
            <person name="Castelle C.J."/>
            <person name="Probst A.J."/>
            <person name="Thomas B.C."/>
            <person name="Singh A."/>
            <person name="Wilkins M.J."/>
            <person name="Karaoz U."/>
            <person name="Brodie E.L."/>
            <person name="Williams K.H."/>
            <person name="Hubbard S.S."/>
            <person name="Banfield J.F."/>
        </authorList>
    </citation>
    <scope>NUCLEOTIDE SEQUENCE [LARGE SCALE GENOMIC DNA]</scope>
</reference>
<keyword evidence="5 7" id="KW-1133">Transmembrane helix</keyword>
<dbReference type="GO" id="GO:0005886">
    <property type="term" value="C:plasma membrane"/>
    <property type="evidence" value="ECO:0007669"/>
    <property type="project" value="UniProtKB-SubCell"/>
</dbReference>
<feature type="transmembrane region" description="Helical" evidence="7">
    <location>
        <begin position="53"/>
        <end position="74"/>
    </location>
</feature>
<evidence type="ECO:0008006" key="12">
    <source>
        <dbReference type="Google" id="ProtNLM"/>
    </source>
</evidence>
<dbReference type="InterPro" id="IPR011014">
    <property type="entry name" value="MscS_channel_TM-2"/>
</dbReference>
<dbReference type="Pfam" id="PF21088">
    <property type="entry name" value="MS_channel_1st"/>
    <property type="match status" value="1"/>
</dbReference>
<evidence type="ECO:0000313" key="11">
    <source>
        <dbReference type="Proteomes" id="UP000177905"/>
    </source>
</evidence>
<dbReference type="SUPFAM" id="SSF50182">
    <property type="entry name" value="Sm-like ribonucleoproteins"/>
    <property type="match status" value="1"/>
</dbReference>
<evidence type="ECO:0000313" key="10">
    <source>
        <dbReference type="EMBL" id="OGC15933.1"/>
    </source>
</evidence>
<dbReference type="AlphaFoldDB" id="A0A1F4S860"/>
<keyword evidence="3" id="KW-1003">Cell membrane</keyword>
<evidence type="ECO:0000256" key="7">
    <source>
        <dbReference type="SAM" id="Phobius"/>
    </source>
</evidence>
<dbReference type="PANTHER" id="PTHR30221">
    <property type="entry name" value="SMALL-CONDUCTANCE MECHANOSENSITIVE CHANNEL"/>
    <property type="match status" value="1"/>
</dbReference>
<dbReference type="InterPro" id="IPR008910">
    <property type="entry name" value="MSC_TM_helix"/>
</dbReference>
<evidence type="ECO:0000259" key="9">
    <source>
        <dbReference type="Pfam" id="PF21088"/>
    </source>
</evidence>
<comment type="similarity">
    <text evidence="2">Belongs to the MscS (TC 1.A.23) family.</text>
</comment>
<evidence type="ECO:0000256" key="6">
    <source>
        <dbReference type="ARBA" id="ARBA00023136"/>
    </source>
</evidence>
<protein>
    <recommendedName>
        <fullName evidence="12">Mechanosensitive ion channel protein MscS</fullName>
    </recommendedName>
</protein>